<dbReference type="Proteomes" id="UP001234989">
    <property type="component" value="Chromosome 4"/>
</dbReference>
<sequence>LFPDHKFITDAVCNYTHSIVEMPLLRFSGWDKQLYMTAKVREEKTCDLEQVKCIKDEDDTVLVDGTLIRCRWQTYFHKLLNKEVCDLGHSKSHRDFGYCRRGKVYHWNPCDPEIACLRALTVFGRKESSLPHGGRDNVCVQSIDPDLTYGIALALKFEVRRWCEMNLICPLLKTIARKAY</sequence>
<feature type="non-terminal residue" evidence="1">
    <location>
        <position position="1"/>
    </location>
</feature>
<dbReference type="EMBL" id="CP133615">
    <property type="protein sequence ID" value="WMV27181.1"/>
    <property type="molecule type" value="Genomic_DNA"/>
</dbReference>
<evidence type="ECO:0000313" key="1">
    <source>
        <dbReference type="EMBL" id="WMV27181.1"/>
    </source>
</evidence>
<protein>
    <submittedName>
        <fullName evidence="1">Uncharacterized protein</fullName>
    </submittedName>
</protein>
<organism evidence="1 2">
    <name type="scientific">Solanum verrucosum</name>
    <dbReference type="NCBI Taxonomy" id="315347"/>
    <lineage>
        <taxon>Eukaryota</taxon>
        <taxon>Viridiplantae</taxon>
        <taxon>Streptophyta</taxon>
        <taxon>Embryophyta</taxon>
        <taxon>Tracheophyta</taxon>
        <taxon>Spermatophyta</taxon>
        <taxon>Magnoliopsida</taxon>
        <taxon>eudicotyledons</taxon>
        <taxon>Gunneridae</taxon>
        <taxon>Pentapetalae</taxon>
        <taxon>asterids</taxon>
        <taxon>lamiids</taxon>
        <taxon>Solanales</taxon>
        <taxon>Solanaceae</taxon>
        <taxon>Solanoideae</taxon>
        <taxon>Solaneae</taxon>
        <taxon>Solanum</taxon>
    </lineage>
</organism>
<evidence type="ECO:0000313" key="2">
    <source>
        <dbReference type="Proteomes" id="UP001234989"/>
    </source>
</evidence>
<dbReference type="AlphaFoldDB" id="A0AAF0QPU5"/>
<accession>A0AAF0QPU5</accession>
<gene>
    <name evidence="1" type="ORF">MTR67_020566</name>
</gene>
<reference evidence="1" key="1">
    <citation type="submission" date="2023-08" db="EMBL/GenBank/DDBJ databases">
        <title>A de novo genome assembly of Solanum verrucosum Schlechtendal, a Mexican diploid species geographically isolated from the other diploid A-genome species in potato relatives.</title>
        <authorList>
            <person name="Hosaka K."/>
        </authorList>
    </citation>
    <scope>NUCLEOTIDE SEQUENCE</scope>
    <source>
        <tissue evidence="1">Young leaves</tissue>
    </source>
</reference>
<proteinExistence type="predicted"/>
<keyword evidence="2" id="KW-1185">Reference proteome</keyword>
<name>A0AAF0QPU5_SOLVR</name>